<dbReference type="InterPro" id="IPR050637">
    <property type="entry name" value="NLRP_innate_immun_reg"/>
</dbReference>
<keyword evidence="3" id="KW-0677">Repeat</keyword>
<evidence type="ECO:0000256" key="3">
    <source>
        <dbReference type="ARBA" id="ARBA00022737"/>
    </source>
</evidence>
<dbReference type="Proteomes" id="UP001642483">
    <property type="component" value="Unassembled WGS sequence"/>
</dbReference>
<feature type="domain" description="NACHT" evidence="4">
    <location>
        <begin position="157"/>
        <end position="352"/>
    </location>
</feature>
<dbReference type="PANTHER" id="PTHR45690">
    <property type="entry name" value="NACHT, LRR AND PYD DOMAINS-CONTAINING PROTEIN 12"/>
    <property type="match status" value="1"/>
</dbReference>
<gene>
    <name evidence="5" type="ORF">CVLEPA_LOCUS11122</name>
</gene>
<dbReference type="SUPFAM" id="SSF52540">
    <property type="entry name" value="P-loop containing nucleoside triphosphate hydrolases"/>
    <property type="match status" value="1"/>
</dbReference>
<protein>
    <recommendedName>
        <fullName evidence="4">NACHT domain-containing protein</fullName>
    </recommendedName>
</protein>
<reference evidence="5 6" key="1">
    <citation type="submission" date="2024-02" db="EMBL/GenBank/DDBJ databases">
        <authorList>
            <person name="Daric V."/>
            <person name="Darras S."/>
        </authorList>
    </citation>
    <scope>NUCLEOTIDE SEQUENCE [LARGE SCALE GENOMIC DNA]</scope>
</reference>
<proteinExistence type="predicted"/>
<keyword evidence="6" id="KW-1185">Reference proteome</keyword>
<dbReference type="InterPro" id="IPR027417">
    <property type="entry name" value="P-loop_NTPase"/>
</dbReference>
<dbReference type="PANTHER" id="PTHR45690:SF19">
    <property type="entry name" value="NACHT, LRR AND PYD DOMAINS-CONTAINING PROTEIN 3"/>
    <property type="match status" value="1"/>
</dbReference>
<dbReference type="Pfam" id="PF05729">
    <property type="entry name" value="NACHT"/>
    <property type="match status" value="1"/>
</dbReference>
<accession>A0ABP0FMK7</accession>
<sequence>MNENVNGEQTMPCGAINRNTSIENSRIDNGIIGAEQVNQADVIIQGLVVNVTVPPLEQNENISSFHNCEELAIKEIVKLHFHHLKDADLQLQGVDVSDDSAIPIVHPTITEISYYGGDAAPTKEDYNPVDRISKHQNKRAGKEIKLEDLLNEENLSRFVSLVGYPGSGKTVCSKRLARSCTWPNRVCFYLRLMDMNYKDKLTLQELLINKLYPGLANATCDNAFSWLKKHNHKIVLILDGFDQAEFTICSNPSKEAYDTPQLVQDLIANLCNKHFLPNCKLVVTSRPHSLIFLPKQLRPSTTYLVGDMTFDSMKRLFYAYAGTKADEVWSHLNNNEQHLVPLCHNPLMLQLIISACLHPASTSRIGNTLTLVFHTVMENLKHSDNHRCMEGFQKLALQIGKLAFLATSHNTVVITPEQLREVGLDPGTVQDIVIQLVTYRGFINNRVFDGDTRLYFCHQTFQEWFAALHIVHYMAIGEFEEFVKKELFKDHWMVVRRFVCGLLINLGPNEASESFPAKRSFLSDVLTEKLTNISPHQLSSGGAENLVHRHQLFDLYGCVSEGNSVSMASTAAKCFPTRLQMSSLVLGANQVTSLCFVLKRVTHKLEWLGLSLCELKINSFRRIASVIKDMRPGQIGRMIIDYNDLDTINFDDVIGLLRVVTDRLSMIYCFTDGRGGRKRPNEEEKEKIQDALNNLENPNLKVWVGDDRAFCKNN</sequence>
<comment type="caution">
    <text evidence="5">The sequence shown here is derived from an EMBL/GenBank/DDBJ whole genome shotgun (WGS) entry which is preliminary data.</text>
</comment>
<evidence type="ECO:0000313" key="6">
    <source>
        <dbReference type="Proteomes" id="UP001642483"/>
    </source>
</evidence>
<evidence type="ECO:0000256" key="2">
    <source>
        <dbReference type="ARBA" id="ARBA00022490"/>
    </source>
</evidence>
<keyword evidence="2" id="KW-0963">Cytoplasm</keyword>
<name>A0ABP0FMK7_CLALP</name>
<comment type="subcellular location">
    <subcellularLocation>
        <location evidence="1">Cytoplasm</location>
    </subcellularLocation>
</comment>
<dbReference type="InterPro" id="IPR007111">
    <property type="entry name" value="NACHT_NTPase"/>
</dbReference>
<evidence type="ECO:0000313" key="5">
    <source>
        <dbReference type="EMBL" id="CAK8680885.1"/>
    </source>
</evidence>
<dbReference type="PROSITE" id="PS50837">
    <property type="entry name" value="NACHT"/>
    <property type="match status" value="1"/>
</dbReference>
<dbReference type="Gene3D" id="3.40.50.300">
    <property type="entry name" value="P-loop containing nucleotide triphosphate hydrolases"/>
    <property type="match status" value="1"/>
</dbReference>
<dbReference type="EMBL" id="CAWYQH010000079">
    <property type="protein sequence ID" value="CAK8680885.1"/>
    <property type="molecule type" value="Genomic_DNA"/>
</dbReference>
<organism evidence="5 6">
    <name type="scientific">Clavelina lepadiformis</name>
    <name type="common">Light-bulb sea squirt</name>
    <name type="synonym">Ascidia lepadiformis</name>
    <dbReference type="NCBI Taxonomy" id="159417"/>
    <lineage>
        <taxon>Eukaryota</taxon>
        <taxon>Metazoa</taxon>
        <taxon>Chordata</taxon>
        <taxon>Tunicata</taxon>
        <taxon>Ascidiacea</taxon>
        <taxon>Aplousobranchia</taxon>
        <taxon>Clavelinidae</taxon>
        <taxon>Clavelina</taxon>
    </lineage>
</organism>
<evidence type="ECO:0000259" key="4">
    <source>
        <dbReference type="PROSITE" id="PS50837"/>
    </source>
</evidence>
<evidence type="ECO:0000256" key="1">
    <source>
        <dbReference type="ARBA" id="ARBA00004496"/>
    </source>
</evidence>